<feature type="compositionally biased region" description="Basic residues" evidence="1">
    <location>
        <begin position="116"/>
        <end position="126"/>
    </location>
</feature>
<proteinExistence type="predicted"/>
<dbReference type="KEGG" id="vg:80090825"/>
<evidence type="ECO:0000313" key="2">
    <source>
        <dbReference type="EMBL" id="QOP64220.1"/>
    </source>
</evidence>
<dbReference type="GeneID" id="80090825"/>
<protein>
    <submittedName>
        <fullName evidence="2">Uncharacterized protein</fullName>
    </submittedName>
</protein>
<reference evidence="2 3" key="1">
    <citation type="submission" date="2020-08" db="EMBL/GenBank/DDBJ databases">
        <authorList>
            <person name="Ulker M."/>
            <person name="Siddiqui F.A."/>
            <person name="Anastasi R.E."/>
            <person name="Conroy D.J."/>
            <person name="Edwards E.G."/>
            <person name="Gerton T.J."/>
            <person name="Laizure I.E."/>
            <person name="Reynolds J.D."/>
            <person name="Ouellette S.K."/>
            <person name="Duggan K.O."/>
            <person name="Johnson K.C."/>
            <person name="MacLea K.S."/>
            <person name="Gurney S.M.R."/>
            <person name="Garlena R.A."/>
            <person name="Russell D.A."/>
            <person name="Pope W.H."/>
            <person name="Jacobs-Sera D."/>
            <person name="Hatfull G.F."/>
        </authorList>
    </citation>
    <scope>NUCLEOTIDE SEQUENCE [LARGE SCALE GENOMIC DNA]</scope>
</reference>
<organism evidence="2 3">
    <name type="scientific">Arthrobacter phage Yavru</name>
    <dbReference type="NCBI Taxonomy" id="2776857"/>
    <lineage>
        <taxon>Viruses</taxon>
        <taxon>Duplodnaviria</taxon>
        <taxon>Heunggongvirae</taxon>
        <taxon>Uroviricota</taxon>
        <taxon>Caudoviricetes</taxon>
        <taxon>Whytuvirus</taxon>
        <taxon>Whytuvirus yavru</taxon>
    </lineage>
</organism>
<dbReference type="RefSeq" id="YP_010761573.1">
    <property type="nucleotide sequence ID" value="NC_073600.1"/>
</dbReference>
<sequence length="175" mass="19206">MVVRVQPSVEALDAYKAVVLAMKVIDKPIRQAINVDARTTLSPVWKKLVTEHAGTLLDQRVLNTGTRIAAGNPPAAIAGASKRRLSGGLVPAEYNRMVEFGVDPKDKNVPSEYSRKSKSGKTSTVKRRTRIGLPNARDKGRVVYPAFADFAPRAIAYWVQSVVRITHETLEKGSR</sequence>
<evidence type="ECO:0000256" key="1">
    <source>
        <dbReference type="SAM" id="MobiDB-lite"/>
    </source>
</evidence>
<keyword evidence="3" id="KW-1185">Reference proteome</keyword>
<feature type="region of interest" description="Disordered" evidence="1">
    <location>
        <begin position="105"/>
        <end position="126"/>
    </location>
</feature>
<accession>A0A7M1CIJ9</accession>
<dbReference type="EMBL" id="MT889364">
    <property type="protein sequence ID" value="QOP64220.1"/>
    <property type="molecule type" value="Genomic_DNA"/>
</dbReference>
<evidence type="ECO:0000313" key="3">
    <source>
        <dbReference type="Proteomes" id="UP000593988"/>
    </source>
</evidence>
<name>A0A7M1CIJ9_9CAUD</name>
<dbReference type="Proteomes" id="UP000593988">
    <property type="component" value="Segment"/>
</dbReference>
<feature type="compositionally biased region" description="Basic and acidic residues" evidence="1">
    <location>
        <begin position="105"/>
        <end position="115"/>
    </location>
</feature>
<gene>
    <name evidence="2" type="primary">7</name>
    <name evidence="2" type="ORF">SEA_YAVRU_7</name>
</gene>